<accession>A0A171DQB1</accession>
<dbReference type="Proteomes" id="UP000077701">
    <property type="component" value="Unassembled WGS sequence"/>
</dbReference>
<keyword evidence="2" id="KW-1185">Reference proteome</keyword>
<evidence type="ECO:0000313" key="2">
    <source>
        <dbReference type="Proteomes" id="UP000077701"/>
    </source>
</evidence>
<reference evidence="2" key="2">
    <citation type="submission" date="2016-04" db="EMBL/GenBank/DDBJ databases">
        <title>Planomonospora sphaerica JCM9374 whole genome shotgun sequence.</title>
        <authorList>
            <person name="Suzuki T."/>
            <person name="Dohra H."/>
            <person name="Kodani S."/>
        </authorList>
    </citation>
    <scope>NUCLEOTIDE SEQUENCE [LARGE SCALE GENOMIC DNA]</scope>
    <source>
        <strain evidence="2">JCM 9374</strain>
    </source>
</reference>
<protein>
    <submittedName>
        <fullName evidence="1">Uncharacterized protein</fullName>
    </submittedName>
</protein>
<name>A0A171DQB1_9ACTN</name>
<evidence type="ECO:0000313" key="1">
    <source>
        <dbReference type="EMBL" id="GAT71248.1"/>
    </source>
</evidence>
<dbReference type="AlphaFoldDB" id="A0A171DQB1"/>
<gene>
    <name evidence="1" type="ORF">PS9374_06939</name>
</gene>
<organism evidence="1 2">
    <name type="scientific">Planomonospora sphaerica</name>
    <dbReference type="NCBI Taxonomy" id="161355"/>
    <lineage>
        <taxon>Bacteria</taxon>
        <taxon>Bacillati</taxon>
        <taxon>Actinomycetota</taxon>
        <taxon>Actinomycetes</taxon>
        <taxon>Streptosporangiales</taxon>
        <taxon>Streptosporangiaceae</taxon>
        <taxon>Planomonospora</taxon>
    </lineage>
</organism>
<dbReference type="EMBL" id="BDCX01000023">
    <property type="protein sequence ID" value="GAT71248.1"/>
    <property type="molecule type" value="Genomic_DNA"/>
</dbReference>
<sequence length="100" mass="11019">MPGPAVWDWERIRPAPRRLEDGYRVARRSGDGRRYLLPPGSEVPIGYVETDGARWRARTPDHEPVDLEAVGGSHARQADALAALDLHHRARPITVPGPGA</sequence>
<proteinExistence type="predicted"/>
<reference evidence="1 2" key="1">
    <citation type="journal article" date="2016" name="Genome Announc.">
        <title>Draft Genome Sequence of Planomonospora sphaerica JCM9374, a Rare Actinomycete.</title>
        <authorList>
            <person name="Dohra H."/>
            <person name="Suzuki T."/>
            <person name="Inoue Y."/>
            <person name="Kodani S."/>
        </authorList>
    </citation>
    <scope>NUCLEOTIDE SEQUENCE [LARGE SCALE GENOMIC DNA]</scope>
    <source>
        <strain evidence="1 2">JCM 9374</strain>
    </source>
</reference>
<comment type="caution">
    <text evidence="1">The sequence shown here is derived from an EMBL/GenBank/DDBJ whole genome shotgun (WGS) entry which is preliminary data.</text>
</comment>